<evidence type="ECO:0000256" key="5">
    <source>
        <dbReference type="ARBA" id="ARBA00023136"/>
    </source>
</evidence>
<dbReference type="InterPro" id="IPR037272">
    <property type="entry name" value="SNS_sf"/>
</dbReference>
<dbReference type="SUPFAM" id="SSF161070">
    <property type="entry name" value="SNF-like"/>
    <property type="match status" value="1"/>
</dbReference>
<feature type="transmembrane region" description="Helical" evidence="8">
    <location>
        <begin position="46"/>
        <end position="63"/>
    </location>
</feature>
<evidence type="ECO:0000256" key="8">
    <source>
        <dbReference type="SAM" id="Phobius"/>
    </source>
</evidence>
<dbReference type="GeneID" id="118404173"/>
<dbReference type="PANTHER" id="PTHR42948">
    <property type="entry name" value="TRANSPORTER"/>
    <property type="match status" value="1"/>
</dbReference>
<feature type="binding site" evidence="6">
    <location>
        <position position="56"/>
    </location>
    <ligand>
        <name>Na(+)</name>
        <dbReference type="ChEBI" id="CHEBI:29101"/>
        <label>1</label>
    </ligand>
</feature>
<proteinExistence type="predicted"/>
<sequence>MADERKSERTRLVNEDTDDSRLESIFQTTSESHPDTDRTGRFSSKLGLIISCVGCAVGTGNLWRFPRILANNSGEKGCLQFLLVWLVFLFLWSMQIIIMEYAIGRFTRRAPPMAFHNLLGVNRRG</sequence>
<keyword evidence="2" id="KW-0813">Transport</keyword>
<evidence type="ECO:0000256" key="4">
    <source>
        <dbReference type="ARBA" id="ARBA00022989"/>
    </source>
</evidence>
<evidence type="ECO:0000256" key="7">
    <source>
        <dbReference type="SAM" id="MobiDB-lite"/>
    </source>
</evidence>
<keyword evidence="5 8" id="KW-0472">Membrane</keyword>
<keyword evidence="3 8" id="KW-0812">Transmembrane</keyword>
<feature type="binding site" evidence="6">
    <location>
        <position position="61"/>
    </location>
    <ligand>
        <name>Na(+)</name>
        <dbReference type="ChEBI" id="CHEBI:29101"/>
        <label>1</label>
    </ligand>
</feature>
<evidence type="ECO:0000256" key="3">
    <source>
        <dbReference type="ARBA" id="ARBA00022692"/>
    </source>
</evidence>
<dbReference type="GO" id="GO:0046872">
    <property type="term" value="F:metal ion binding"/>
    <property type="evidence" value="ECO:0007669"/>
    <property type="project" value="UniProtKB-KW"/>
</dbReference>
<reference evidence="9" key="1">
    <citation type="journal article" date="2020" name="Nat. Ecol. Evol.">
        <title>Deeply conserved synteny resolves early events in vertebrate evolution.</title>
        <authorList>
            <person name="Simakov O."/>
            <person name="Marletaz F."/>
            <person name="Yue J.X."/>
            <person name="O'Connell B."/>
            <person name="Jenkins J."/>
            <person name="Brandt A."/>
            <person name="Calef R."/>
            <person name="Tung C.H."/>
            <person name="Huang T.K."/>
            <person name="Schmutz J."/>
            <person name="Satoh N."/>
            <person name="Yu J.K."/>
            <person name="Putnam N.H."/>
            <person name="Green R.E."/>
            <person name="Rokhsar D.S."/>
        </authorList>
    </citation>
    <scope>NUCLEOTIDE SEQUENCE [LARGE SCALE GENOMIC DNA]</scope>
    <source>
        <strain evidence="9">S238N-H82</strain>
    </source>
</reference>
<feature type="transmembrane region" description="Helical" evidence="8">
    <location>
        <begin position="83"/>
        <end position="103"/>
    </location>
</feature>
<dbReference type="RefSeq" id="XP_035659086.1">
    <property type="nucleotide sequence ID" value="XM_035803193.1"/>
</dbReference>
<feature type="binding site" evidence="6">
    <location>
        <position position="57"/>
    </location>
    <ligand>
        <name>Na(+)</name>
        <dbReference type="ChEBI" id="CHEBI:29101"/>
        <label>1</label>
    </ligand>
</feature>
<protein>
    <submittedName>
        <fullName evidence="10">Sodium- and chloride-dependent betaine transporter-like</fullName>
    </submittedName>
</protein>
<dbReference type="KEGG" id="bfo:118404173"/>
<comment type="subcellular location">
    <subcellularLocation>
        <location evidence="1">Membrane</location>
        <topology evidence="1">Multi-pass membrane protein</topology>
    </subcellularLocation>
</comment>
<accession>A0A9J7HGL8</accession>
<dbReference type="PROSITE" id="PS50267">
    <property type="entry name" value="NA_NEUROTRAN_SYMP_3"/>
    <property type="match status" value="1"/>
</dbReference>
<dbReference type="PANTHER" id="PTHR42948:SF1">
    <property type="entry name" value="TRANSPORTER"/>
    <property type="match status" value="1"/>
</dbReference>
<gene>
    <name evidence="10" type="primary">LOC118404173</name>
</gene>
<name>A0A9J7HGL8_BRAFL</name>
<keyword evidence="4 8" id="KW-1133">Transmembrane helix</keyword>
<dbReference type="Pfam" id="PF00209">
    <property type="entry name" value="SNF"/>
    <property type="match status" value="1"/>
</dbReference>
<evidence type="ECO:0000313" key="9">
    <source>
        <dbReference type="Proteomes" id="UP000001554"/>
    </source>
</evidence>
<evidence type="ECO:0000256" key="1">
    <source>
        <dbReference type="ARBA" id="ARBA00004141"/>
    </source>
</evidence>
<keyword evidence="9" id="KW-1185">Reference proteome</keyword>
<evidence type="ECO:0000256" key="2">
    <source>
        <dbReference type="ARBA" id="ARBA00022448"/>
    </source>
</evidence>
<feature type="compositionally biased region" description="Basic and acidic residues" evidence="7">
    <location>
        <begin position="1"/>
        <end position="22"/>
    </location>
</feature>
<dbReference type="AlphaFoldDB" id="A0A9J7HGL8"/>
<evidence type="ECO:0000313" key="10">
    <source>
        <dbReference type="RefSeq" id="XP_035659086.1"/>
    </source>
</evidence>
<dbReference type="GO" id="GO:0016020">
    <property type="term" value="C:membrane"/>
    <property type="evidence" value="ECO:0007669"/>
    <property type="project" value="UniProtKB-SubCell"/>
</dbReference>
<organism evidence="9 10">
    <name type="scientific">Branchiostoma floridae</name>
    <name type="common">Florida lancelet</name>
    <name type="synonym">Amphioxus</name>
    <dbReference type="NCBI Taxonomy" id="7739"/>
    <lineage>
        <taxon>Eukaryota</taxon>
        <taxon>Metazoa</taxon>
        <taxon>Chordata</taxon>
        <taxon>Cephalochordata</taxon>
        <taxon>Leptocardii</taxon>
        <taxon>Amphioxiformes</taxon>
        <taxon>Branchiostomatidae</taxon>
        <taxon>Branchiostoma</taxon>
    </lineage>
</organism>
<dbReference type="InterPro" id="IPR000175">
    <property type="entry name" value="Na/ntran_symport"/>
</dbReference>
<dbReference type="Proteomes" id="UP000001554">
    <property type="component" value="Chromosome 17"/>
</dbReference>
<reference evidence="10" key="2">
    <citation type="submission" date="2025-08" db="UniProtKB">
        <authorList>
            <consortium name="RefSeq"/>
        </authorList>
    </citation>
    <scope>IDENTIFICATION</scope>
    <source>
        <strain evidence="10">S238N-H82</strain>
        <tissue evidence="10">Testes</tissue>
    </source>
</reference>
<keyword evidence="6" id="KW-0915">Sodium</keyword>
<feature type="binding site" evidence="6">
    <location>
        <position position="54"/>
    </location>
    <ligand>
        <name>Na(+)</name>
        <dbReference type="ChEBI" id="CHEBI:29101"/>
        <label>1</label>
    </ligand>
</feature>
<evidence type="ECO:0000256" key="6">
    <source>
        <dbReference type="PIRSR" id="PIRSR600175-1"/>
    </source>
</evidence>
<feature type="region of interest" description="Disordered" evidence="7">
    <location>
        <begin position="1"/>
        <end position="38"/>
    </location>
</feature>
<keyword evidence="6" id="KW-0479">Metal-binding</keyword>